<evidence type="ECO:0000256" key="2">
    <source>
        <dbReference type="SAM" id="SignalP"/>
    </source>
</evidence>
<name>A0AB39P792_9ACTN</name>
<dbReference type="InterPro" id="IPR025565">
    <property type="entry name" value="DUF4328"/>
</dbReference>
<feature type="transmembrane region" description="Helical" evidence="1">
    <location>
        <begin position="189"/>
        <end position="208"/>
    </location>
</feature>
<organism evidence="4">
    <name type="scientific">Streptomyces sp. R21</name>
    <dbReference type="NCBI Taxonomy" id="3238627"/>
    <lineage>
        <taxon>Bacteria</taxon>
        <taxon>Bacillati</taxon>
        <taxon>Actinomycetota</taxon>
        <taxon>Actinomycetes</taxon>
        <taxon>Kitasatosporales</taxon>
        <taxon>Streptomycetaceae</taxon>
        <taxon>Streptomyces</taxon>
    </lineage>
</organism>
<keyword evidence="1" id="KW-0472">Membrane</keyword>
<protein>
    <submittedName>
        <fullName evidence="4">DUF4328 domain-containing protein</fullName>
    </submittedName>
</protein>
<proteinExistence type="predicted"/>
<gene>
    <name evidence="4" type="ORF">AB5J56_17720</name>
</gene>
<feature type="chain" id="PRO_5044350108" evidence="2">
    <location>
        <begin position="27"/>
        <end position="266"/>
    </location>
</feature>
<feature type="transmembrane region" description="Helical" evidence="1">
    <location>
        <begin position="228"/>
        <end position="247"/>
    </location>
</feature>
<evidence type="ECO:0000313" key="4">
    <source>
        <dbReference type="EMBL" id="XDQ26431.1"/>
    </source>
</evidence>
<keyword evidence="1" id="KW-1133">Transmembrane helix</keyword>
<accession>A0AB39P792</accession>
<evidence type="ECO:0000256" key="1">
    <source>
        <dbReference type="SAM" id="Phobius"/>
    </source>
</evidence>
<feature type="transmembrane region" description="Helical" evidence="1">
    <location>
        <begin position="61"/>
        <end position="79"/>
    </location>
</feature>
<sequence length="266" mass="28315">MLCIRCRQFGAASGGSLCANCATASAAAPGGLPVAPPLGDTQLPSPHGPAWLRSPVGLGKAAAALLGLVIATDLFAIWADVTMYDVTGRIADGDISAAVRRQADHADSLYSVAGIAQTGALIATIVVYLIWFQRVRVNGEVFSPSGHSMKRGWTCWSWFVPIVNFWFPRRVMVDIWDASSPGERSRSHGLVNAWWTLWVVALLAGRAGSNQYRKADTAQELHDASAQILFADVIDIAAAVLAILVVLRLTGMQNEKAQQGPVPVAV</sequence>
<evidence type="ECO:0000259" key="3">
    <source>
        <dbReference type="Pfam" id="PF14219"/>
    </source>
</evidence>
<dbReference type="Pfam" id="PF14219">
    <property type="entry name" value="DUF4328"/>
    <property type="match status" value="1"/>
</dbReference>
<feature type="domain" description="DUF4328" evidence="3">
    <location>
        <begin position="102"/>
        <end position="250"/>
    </location>
</feature>
<dbReference type="AlphaFoldDB" id="A0AB39P792"/>
<reference evidence="4" key="1">
    <citation type="submission" date="2024-07" db="EMBL/GenBank/DDBJ databases">
        <authorList>
            <person name="Yu S.T."/>
        </authorList>
    </citation>
    <scope>NUCLEOTIDE SEQUENCE</scope>
    <source>
        <strain evidence="4">R21</strain>
    </source>
</reference>
<feature type="signal peptide" evidence="2">
    <location>
        <begin position="1"/>
        <end position="26"/>
    </location>
</feature>
<keyword evidence="2" id="KW-0732">Signal</keyword>
<dbReference type="EMBL" id="CP163435">
    <property type="protein sequence ID" value="XDQ26431.1"/>
    <property type="molecule type" value="Genomic_DNA"/>
</dbReference>
<feature type="transmembrane region" description="Helical" evidence="1">
    <location>
        <begin position="109"/>
        <end position="131"/>
    </location>
</feature>
<keyword evidence="1" id="KW-0812">Transmembrane</keyword>
<dbReference type="RefSeq" id="WP_369233715.1">
    <property type="nucleotide sequence ID" value="NZ_CP163435.1"/>
</dbReference>